<gene>
    <name evidence="3" type="ORF">AMOR_17190</name>
</gene>
<evidence type="ECO:0000256" key="1">
    <source>
        <dbReference type="SAM" id="MobiDB-lite"/>
    </source>
</evidence>
<dbReference type="RefSeq" id="WP_248360411.1">
    <property type="nucleotide sequence ID" value="NZ_AP025591.1"/>
</dbReference>
<protein>
    <recommendedName>
        <fullName evidence="2">VWFA domain-containing protein</fullName>
    </recommendedName>
</protein>
<reference evidence="4" key="1">
    <citation type="journal article" date="2022" name="Int. J. Syst. Evol. Microbiol.">
        <title>Anaeromyxobacter oryzae sp. nov., Anaeromyxobacter diazotrophicus sp. nov. and Anaeromyxobacter paludicola sp. nov., isolated from paddy soils.</title>
        <authorList>
            <person name="Itoh H."/>
            <person name="Xu Z."/>
            <person name="Mise K."/>
            <person name="Masuda Y."/>
            <person name="Ushijima N."/>
            <person name="Hayakawa C."/>
            <person name="Shiratori Y."/>
            <person name="Senoo K."/>
        </authorList>
    </citation>
    <scope>NUCLEOTIDE SEQUENCE [LARGE SCALE GENOMIC DNA]</scope>
    <source>
        <strain evidence="4">Red232</strain>
    </source>
</reference>
<keyword evidence="4" id="KW-1185">Reference proteome</keyword>
<feature type="region of interest" description="Disordered" evidence="1">
    <location>
        <begin position="1"/>
        <end position="28"/>
    </location>
</feature>
<organism evidence="3 4">
    <name type="scientific">Anaeromyxobacter oryzae</name>
    <dbReference type="NCBI Taxonomy" id="2918170"/>
    <lineage>
        <taxon>Bacteria</taxon>
        <taxon>Pseudomonadati</taxon>
        <taxon>Myxococcota</taxon>
        <taxon>Myxococcia</taxon>
        <taxon>Myxococcales</taxon>
        <taxon>Cystobacterineae</taxon>
        <taxon>Anaeromyxobacteraceae</taxon>
        <taxon>Anaeromyxobacter</taxon>
    </lineage>
</organism>
<evidence type="ECO:0000259" key="2">
    <source>
        <dbReference type="SMART" id="SM00327"/>
    </source>
</evidence>
<dbReference type="InterPro" id="IPR002035">
    <property type="entry name" value="VWF_A"/>
</dbReference>
<proteinExistence type="predicted"/>
<sequence length="325" mass="35859">MSGVRPGAGGSRRRGAPRAGAGDGRPDAKDLLQRVRRIEIATRRAVEDTLSGQYHSVFKGRGMAFSEVRPYAPGDEVRSIDWNVSARTGQLHVKRFVEERELTVMILCDLSASTDFGSRERTKADVAAEIAALLALSAVANGDRVGLVLFTDRVERAVPPRKGRRHALRLVSEILQLRPASRGTSIGTALEYLRRALRRRTVAFLLSDFVEGAPGAGAPPWERALRIAARKHDVVPIRISDRLEAELPASGLAWIEDPETGAVSRVDLADHRVRRRLGEALHSEDDALRRLFARLELDSAQVRADDADYVSPLLAFFRARARRLA</sequence>
<evidence type="ECO:0000313" key="4">
    <source>
        <dbReference type="Proteomes" id="UP001162891"/>
    </source>
</evidence>
<dbReference type="Pfam" id="PF01882">
    <property type="entry name" value="DUF58"/>
    <property type="match status" value="1"/>
</dbReference>
<dbReference type="Gene3D" id="3.40.50.410">
    <property type="entry name" value="von Willebrand factor, type A domain"/>
    <property type="match status" value="1"/>
</dbReference>
<name>A0ABN6MP12_9BACT</name>
<dbReference type="SMART" id="SM00327">
    <property type="entry name" value="VWA"/>
    <property type="match status" value="1"/>
</dbReference>
<dbReference type="InterPro" id="IPR002881">
    <property type="entry name" value="DUF58"/>
</dbReference>
<dbReference type="Proteomes" id="UP001162891">
    <property type="component" value="Chromosome"/>
</dbReference>
<dbReference type="PANTHER" id="PTHR33608">
    <property type="entry name" value="BLL2464 PROTEIN"/>
    <property type="match status" value="1"/>
</dbReference>
<accession>A0ABN6MP12</accession>
<evidence type="ECO:0000313" key="3">
    <source>
        <dbReference type="EMBL" id="BDG02723.1"/>
    </source>
</evidence>
<dbReference type="SUPFAM" id="SSF53300">
    <property type="entry name" value="vWA-like"/>
    <property type="match status" value="1"/>
</dbReference>
<dbReference type="PANTHER" id="PTHR33608:SF6">
    <property type="entry name" value="BLL2464 PROTEIN"/>
    <property type="match status" value="1"/>
</dbReference>
<feature type="domain" description="VWFA" evidence="2">
    <location>
        <begin position="101"/>
        <end position="277"/>
    </location>
</feature>
<feature type="compositionally biased region" description="Gly residues" evidence="1">
    <location>
        <begin position="1"/>
        <end position="10"/>
    </location>
</feature>
<dbReference type="EMBL" id="AP025591">
    <property type="protein sequence ID" value="BDG02723.1"/>
    <property type="molecule type" value="Genomic_DNA"/>
</dbReference>
<dbReference type="InterPro" id="IPR036465">
    <property type="entry name" value="vWFA_dom_sf"/>
</dbReference>